<comment type="caution">
    <text evidence="2">The sequence shown here is derived from an EMBL/GenBank/DDBJ whole genome shotgun (WGS) entry which is preliminary data.</text>
</comment>
<organism evidence="2 3">
    <name type="scientific">Elizabethkingia occulta</name>
    <dbReference type="NCBI Taxonomy" id="1867263"/>
    <lineage>
        <taxon>Bacteria</taxon>
        <taxon>Pseudomonadati</taxon>
        <taxon>Bacteroidota</taxon>
        <taxon>Flavobacteriia</taxon>
        <taxon>Flavobacteriales</taxon>
        <taxon>Weeksellaceae</taxon>
        <taxon>Elizabethkingia</taxon>
    </lineage>
</organism>
<evidence type="ECO:0000313" key="2">
    <source>
        <dbReference type="EMBL" id="OPC61157.1"/>
    </source>
</evidence>
<reference evidence="2 3" key="1">
    <citation type="submission" date="2016-06" db="EMBL/GenBank/DDBJ databases">
        <title>Revisiting the taxonomy of the Elizabethkingia Genus based on Whole-Genome Sequencing, Optical Mapping, and MALDI-TOF.</title>
        <authorList>
            <person name="Nicholson A.C."/>
        </authorList>
    </citation>
    <scope>NUCLEOTIDE SEQUENCE [LARGE SCALE GENOMIC DNA]</scope>
    <source>
        <strain evidence="2 3">G4070</strain>
    </source>
</reference>
<keyword evidence="1" id="KW-0812">Transmembrane</keyword>
<name>A0A1T3M928_9FLAO</name>
<evidence type="ECO:0000313" key="3">
    <source>
        <dbReference type="Proteomes" id="UP000190813"/>
    </source>
</evidence>
<accession>A0A1T3M928</accession>
<feature type="transmembrane region" description="Helical" evidence="1">
    <location>
        <begin position="25"/>
        <end position="46"/>
    </location>
</feature>
<evidence type="ECO:0000256" key="1">
    <source>
        <dbReference type="SAM" id="Phobius"/>
    </source>
</evidence>
<dbReference type="RefSeq" id="WP_078773206.1">
    <property type="nucleotide sequence ID" value="NZ_CBCSBR010000044.1"/>
</dbReference>
<proteinExistence type="predicted"/>
<dbReference type="Proteomes" id="UP000190813">
    <property type="component" value="Unassembled WGS sequence"/>
</dbReference>
<keyword evidence="1" id="KW-0472">Membrane</keyword>
<feature type="transmembrane region" description="Helical" evidence="1">
    <location>
        <begin position="58"/>
        <end position="83"/>
    </location>
</feature>
<protein>
    <submittedName>
        <fullName evidence="2">Uncharacterized protein</fullName>
    </submittedName>
</protein>
<sequence length="205" mass="24211">MTSQISYEDFRQTEIKKLKQFRNTIYIALIGLDCGILFFFIYNFHIAYTNRNITKPSFIPYILSTVLSIQAILLLAIGPLIYITYKRFKTFIVILRNLDKEYIILYQLYISKIVRVWAGIPPYLFVKDGFTILRTFGNKTIPYQQIIRISTKTIKIPGVSFKYRLQIDTEEHAEYTFNFTQEVQSVFAAENIKLKNPDVWINCER</sequence>
<gene>
    <name evidence="2" type="ORF">BAZ10_11885</name>
</gene>
<dbReference type="EMBL" id="MAHX01000021">
    <property type="protein sequence ID" value="OPC61157.1"/>
    <property type="molecule type" value="Genomic_DNA"/>
</dbReference>
<keyword evidence="3" id="KW-1185">Reference proteome</keyword>
<keyword evidence="1" id="KW-1133">Transmembrane helix</keyword>
<dbReference type="AlphaFoldDB" id="A0A1T3M928"/>